<proteinExistence type="predicted"/>
<protein>
    <submittedName>
        <fullName evidence="2">Diacylglycerol acyltransferase</fullName>
    </submittedName>
</protein>
<organism evidence="1 2">
    <name type="scientific">Panagrolaimus sp. JU765</name>
    <dbReference type="NCBI Taxonomy" id="591449"/>
    <lineage>
        <taxon>Eukaryota</taxon>
        <taxon>Metazoa</taxon>
        <taxon>Ecdysozoa</taxon>
        <taxon>Nematoda</taxon>
        <taxon>Chromadorea</taxon>
        <taxon>Rhabditida</taxon>
        <taxon>Tylenchina</taxon>
        <taxon>Panagrolaimomorpha</taxon>
        <taxon>Panagrolaimoidea</taxon>
        <taxon>Panagrolaimidae</taxon>
        <taxon>Panagrolaimus</taxon>
    </lineage>
</organism>
<evidence type="ECO:0000313" key="2">
    <source>
        <dbReference type="WBParaSite" id="JU765_v2.g16846.t2"/>
    </source>
</evidence>
<accession>A0AC34QJM0</accession>
<sequence>MGMISSDAASIEYALTMEPQSRAVAIVPGGAEESLDSHSYNYDLTLKERKGFVKLAIKTGASLVPVYQFGETGTYHQIPNERGSFVRRVQQTIKNATGISPIIVSGAGFFNNYFGIIPKKVKITTVVGAPIHITKNPNPTKEEITHVHDRYVAALVNLFEDNKKKYRVPEQAQLRIL</sequence>
<dbReference type="Proteomes" id="UP000887576">
    <property type="component" value="Unplaced"/>
</dbReference>
<name>A0AC34QJM0_9BILA</name>
<dbReference type="WBParaSite" id="JU765_v2.g16846.t2">
    <property type="protein sequence ID" value="JU765_v2.g16846.t2"/>
    <property type="gene ID" value="JU765_v2.g16846"/>
</dbReference>
<evidence type="ECO:0000313" key="1">
    <source>
        <dbReference type="Proteomes" id="UP000887576"/>
    </source>
</evidence>
<reference evidence="2" key="1">
    <citation type="submission" date="2022-11" db="UniProtKB">
        <authorList>
            <consortium name="WormBaseParasite"/>
        </authorList>
    </citation>
    <scope>IDENTIFICATION</scope>
</reference>